<feature type="non-terminal residue" evidence="2">
    <location>
        <position position="157"/>
    </location>
</feature>
<dbReference type="Proteomes" id="UP000276133">
    <property type="component" value="Unassembled WGS sequence"/>
</dbReference>
<evidence type="ECO:0000313" key="2">
    <source>
        <dbReference type="EMBL" id="RMZ94070.1"/>
    </source>
</evidence>
<dbReference type="SUPFAM" id="SSF55797">
    <property type="entry name" value="PR-1-like"/>
    <property type="match status" value="1"/>
</dbReference>
<dbReference type="EMBL" id="REGN01013323">
    <property type="protein sequence ID" value="RMZ94070.1"/>
    <property type="molecule type" value="Genomic_DNA"/>
</dbReference>
<feature type="domain" description="SCP" evidence="1">
    <location>
        <begin position="18"/>
        <end position="157"/>
    </location>
</feature>
<comment type="caution">
    <text evidence="2">The sequence shown here is derived from an EMBL/GenBank/DDBJ whole genome shotgun (WGS) entry which is preliminary data.</text>
</comment>
<dbReference type="InterPro" id="IPR001283">
    <property type="entry name" value="CRISP-related"/>
</dbReference>
<dbReference type="OrthoDB" id="337038at2759"/>
<dbReference type="InterPro" id="IPR035940">
    <property type="entry name" value="CAP_sf"/>
</dbReference>
<dbReference type="CDD" id="cd05382">
    <property type="entry name" value="CAP_GAPR1-like"/>
    <property type="match status" value="1"/>
</dbReference>
<dbReference type="GO" id="GO:0005576">
    <property type="term" value="C:extracellular region"/>
    <property type="evidence" value="ECO:0007669"/>
    <property type="project" value="InterPro"/>
</dbReference>
<evidence type="ECO:0000259" key="1">
    <source>
        <dbReference type="SMART" id="SM00198"/>
    </source>
</evidence>
<dbReference type="PANTHER" id="PTHR10334">
    <property type="entry name" value="CYSTEINE-RICH SECRETORY PROTEIN-RELATED"/>
    <property type="match status" value="1"/>
</dbReference>
<dbReference type="PROSITE" id="PS01009">
    <property type="entry name" value="CRISP_1"/>
    <property type="match status" value="1"/>
</dbReference>
<proteinExistence type="predicted"/>
<keyword evidence="3" id="KW-1185">Reference proteome</keyword>
<dbReference type="InterPro" id="IPR018244">
    <property type="entry name" value="Allrgn_V5/Tpx1_CS"/>
</dbReference>
<dbReference type="STRING" id="10195.A0A3M7P5H3"/>
<protein>
    <submittedName>
        <fullName evidence="2">Golgi-associated plant pathogenesis-related 1</fullName>
    </submittedName>
</protein>
<gene>
    <name evidence="2" type="ORF">BpHYR1_051708</name>
</gene>
<dbReference type="Pfam" id="PF00188">
    <property type="entry name" value="CAP"/>
    <property type="match status" value="1"/>
</dbReference>
<reference evidence="2 3" key="1">
    <citation type="journal article" date="2018" name="Sci. Rep.">
        <title>Genomic signatures of local adaptation to the degree of environmental predictability in rotifers.</title>
        <authorList>
            <person name="Franch-Gras L."/>
            <person name="Hahn C."/>
            <person name="Garcia-Roger E.M."/>
            <person name="Carmona M.J."/>
            <person name="Serra M."/>
            <person name="Gomez A."/>
        </authorList>
    </citation>
    <scope>NUCLEOTIDE SEQUENCE [LARGE SCALE GENOMIC DNA]</scope>
    <source>
        <strain evidence="2">HYR1</strain>
    </source>
</reference>
<dbReference type="AlphaFoldDB" id="A0A3M7P5H3"/>
<dbReference type="InterPro" id="IPR034113">
    <property type="entry name" value="SCP_GAPR1-like"/>
</dbReference>
<dbReference type="SMART" id="SM00198">
    <property type="entry name" value="SCP"/>
    <property type="match status" value="1"/>
</dbReference>
<dbReference type="Gene3D" id="3.40.33.10">
    <property type="entry name" value="CAP"/>
    <property type="match status" value="1"/>
</dbReference>
<sequence length="157" mass="17469">MKTAFCADLVTLSPQCANEFNKCILRTHNKLRSTHKVGNLTVDLSLQEKATAFSEKMAVENFFAHSKGLAVLRMGENLAVGFRSNGFDVKRCGQIGKMFAEKWYNEIENYDFETGSKIRGMIGHFTQVVWKGTKRVGCGLAISTGNKAYITCNYLPG</sequence>
<evidence type="ECO:0000313" key="3">
    <source>
        <dbReference type="Proteomes" id="UP000276133"/>
    </source>
</evidence>
<organism evidence="2 3">
    <name type="scientific">Brachionus plicatilis</name>
    <name type="common">Marine rotifer</name>
    <name type="synonym">Brachionus muelleri</name>
    <dbReference type="NCBI Taxonomy" id="10195"/>
    <lineage>
        <taxon>Eukaryota</taxon>
        <taxon>Metazoa</taxon>
        <taxon>Spiralia</taxon>
        <taxon>Gnathifera</taxon>
        <taxon>Rotifera</taxon>
        <taxon>Eurotatoria</taxon>
        <taxon>Monogononta</taxon>
        <taxon>Pseudotrocha</taxon>
        <taxon>Ploima</taxon>
        <taxon>Brachionidae</taxon>
        <taxon>Brachionus</taxon>
    </lineage>
</organism>
<dbReference type="PRINTS" id="PR00837">
    <property type="entry name" value="V5TPXLIKE"/>
</dbReference>
<name>A0A3M7P5H3_BRAPC</name>
<dbReference type="InterPro" id="IPR014044">
    <property type="entry name" value="CAP_dom"/>
</dbReference>
<accession>A0A3M7P5H3</accession>